<dbReference type="InterPro" id="IPR013320">
    <property type="entry name" value="ConA-like_dom_sf"/>
</dbReference>
<reference evidence="5" key="1">
    <citation type="journal article" date="2019" name="Int. J. Syst. Evol. Microbiol.">
        <title>The Global Catalogue of Microorganisms (GCM) 10K type strain sequencing project: providing services to taxonomists for standard genome sequencing and annotation.</title>
        <authorList>
            <consortium name="The Broad Institute Genomics Platform"/>
            <consortium name="The Broad Institute Genome Sequencing Center for Infectious Disease"/>
            <person name="Wu L."/>
            <person name="Ma J."/>
        </authorList>
    </citation>
    <scope>NUCLEOTIDE SEQUENCE [LARGE SCALE GENOMIC DNA]</scope>
    <source>
        <strain evidence="5">JCM 17923</strain>
    </source>
</reference>
<feature type="domain" description="LamG-like jellyroll fold" evidence="3">
    <location>
        <begin position="44"/>
        <end position="191"/>
    </location>
</feature>
<dbReference type="EMBL" id="BAABGZ010000016">
    <property type="protein sequence ID" value="GAA4354191.1"/>
    <property type="molecule type" value="Genomic_DNA"/>
</dbReference>
<dbReference type="Proteomes" id="UP001501153">
    <property type="component" value="Unassembled WGS sequence"/>
</dbReference>
<protein>
    <recommendedName>
        <fullName evidence="3">LamG-like jellyroll fold domain-containing protein</fullName>
    </recommendedName>
</protein>
<comment type="caution">
    <text evidence="4">The sequence shown here is derived from an EMBL/GenBank/DDBJ whole genome shotgun (WGS) entry which is preliminary data.</text>
</comment>
<gene>
    <name evidence="4" type="ORF">GCM10023185_15640</name>
</gene>
<sequence>MPKFVTSNGKLLTTTNAGGALLFSAGANSGVVPPTNDTRYQLPNTITFECWVNPQQPASGGVFMLLFFVSRLATNYQWYFRLESSGPAANRTSKLAITHYGTGLAYTGNGLIASDRWTHVAFTFNKDLPSGQLRFYVNGEIDAIFNTGNVASATLGSPLGCGFGFSDSNGAQRLLGLMDNVRLWNYNRSAAQILANYRLRTLPDAVNEVGLIGDYGFDETGTIAFDRSGQAAHAAVGRNAGGLSVMARQGSTAPFSDNTTSKLQTV</sequence>
<organism evidence="4 5">
    <name type="scientific">Hymenobacter saemangeumensis</name>
    <dbReference type="NCBI Taxonomy" id="1084522"/>
    <lineage>
        <taxon>Bacteria</taxon>
        <taxon>Pseudomonadati</taxon>
        <taxon>Bacteroidota</taxon>
        <taxon>Cytophagia</taxon>
        <taxon>Cytophagales</taxon>
        <taxon>Hymenobacteraceae</taxon>
        <taxon>Hymenobacter</taxon>
    </lineage>
</organism>
<evidence type="ECO:0000259" key="3">
    <source>
        <dbReference type="SMART" id="SM00560"/>
    </source>
</evidence>
<keyword evidence="1" id="KW-0732">Signal</keyword>
<dbReference type="SMART" id="SM00560">
    <property type="entry name" value="LamGL"/>
    <property type="match status" value="1"/>
</dbReference>
<accession>A0ABP8I9T0</accession>
<evidence type="ECO:0000256" key="1">
    <source>
        <dbReference type="ARBA" id="ARBA00022729"/>
    </source>
</evidence>
<dbReference type="InterPro" id="IPR006558">
    <property type="entry name" value="LamG-like"/>
</dbReference>
<proteinExistence type="predicted"/>
<dbReference type="Gene3D" id="2.60.120.200">
    <property type="match status" value="1"/>
</dbReference>
<dbReference type="Pfam" id="PF13385">
    <property type="entry name" value="Laminin_G_3"/>
    <property type="match status" value="1"/>
</dbReference>
<keyword evidence="5" id="KW-1185">Reference proteome</keyword>
<evidence type="ECO:0000313" key="5">
    <source>
        <dbReference type="Proteomes" id="UP001501153"/>
    </source>
</evidence>
<evidence type="ECO:0000313" key="4">
    <source>
        <dbReference type="EMBL" id="GAA4354191.1"/>
    </source>
</evidence>
<keyword evidence="2" id="KW-1015">Disulfide bond</keyword>
<name>A0ABP8I9T0_9BACT</name>
<dbReference type="SUPFAM" id="SSF49899">
    <property type="entry name" value="Concanavalin A-like lectins/glucanases"/>
    <property type="match status" value="1"/>
</dbReference>
<evidence type="ECO:0000256" key="2">
    <source>
        <dbReference type="ARBA" id="ARBA00023157"/>
    </source>
</evidence>
<dbReference type="RefSeq" id="WP_345235464.1">
    <property type="nucleotide sequence ID" value="NZ_BAABGZ010000016.1"/>
</dbReference>